<dbReference type="RefSeq" id="WP_136392880.1">
    <property type="nucleotide sequence ID" value="NZ_SSND01000001.1"/>
</dbReference>
<evidence type="ECO:0000256" key="2">
    <source>
        <dbReference type="SAM" id="Phobius"/>
    </source>
</evidence>
<protein>
    <submittedName>
        <fullName evidence="3">C-type cytochrome biogenesis protein CcmI</fullName>
    </submittedName>
</protein>
<keyword evidence="4" id="KW-1185">Reference proteome</keyword>
<name>A0A4S3MPZ7_9RHOB</name>
<keyword evidence="2" id="KW-1133">Transmembrane helix</keyword>
<dbReference type="EMBL" id="SSND01000001">
    <property type="protein sequence ID" value="THD84499.1"/>
    <property type="molecule type" value="Genomic_DNA"/>
</dbReference>
<dbReference type="InterPro" id="IPR017560">
    <property type="entry name" value="Cyt_c_biogenesis_CcmI"/>
</dbReference>
<dbReference type="OrthoDB" id="9815847at2"/>
<reference evidence="3 4" key="1">
    <citation type="submission" date="2019-04" db="EMBL/GenBank/DDBJ databases">
        <title>Draft genome sequence of Gemmobacter aestuarii sp. nov.</title>
        <authorList>
            <person name="Hameed A."/>
            <person name="Lin S.-Y."/>
            <person name="Shahina M."/>
            <person name="Lai W.-A."/>
            <person name="Young C.-C."/>
        </authorList>
    </citation>
    <scope>NUCLEOTIDE SEQUENCE [LARGE SCALE GENOMIC DNA]</scope>
    <source>
        <strain evidence="3 4">CC-PW-75</strain>
    </source>
</reference>
<feature type="transmembrane region" description="Helical" evidence="2">
    <location>
        <begin position="6"/>
        <end position="28"/>
    </location>
</feature>
<dbReference type="Gene3D" id="1.25.40.10">
    <property type="entry name" value="Tetratricopeptide repeat domain"/>
    <property type="match status" value="1"/>
</dbReference>
<evidence type="ECO:0000313" key="4">
    <source>
        <dbReference type="Proteomes" id="UP000309450"/>
    </source>
</evidence>
<accession>A0A4S3MPZ7</accession>
<keyword evidence="2" id="KW-0472">Membrane</keyword>
<feature type="transmembrane region" description="Helical" evidence="2">
    <location>
        <begin position="101"/>
        <end position="121"/>
    </location>
</feature>
<dbReference type="AlphaFoldDB" id="A0A4S3MPZ7"/>
<organism evidence="3 4">
    <name type="scientific">Aliigemmobacter aestuarii</name>
    <dbReference type="NCBI Taxonomy" id="1445661"/>
    <lineage>
        <taxon>Bacteria</taxon>
        <taxon>Pseudomonadati</taxon>
        <taxon>Pseudomonadota</taxon>
        <taxon>Alphaproteobacteria</taxon>
        <taxon>Rhodobacterales</taxon>
        <taxon>Paracoccaceae</taxon>
        <taxon>Aliigemmobacter</taxon>
    </lineage>
</organism>
<keyword evidence="1" id="KW-0201">Cytochrome c-type biogenesis</keyword>
<proteinExistence type="predicted"/>
<dbReference type="Proteomes" id="UP000309450">
    <property type="component" value="Unassembled WGS sequence"/>
</dbReference>
<gene>
    <name evidence="3" type="primary">ccmI</name>
    <name evidence="3" type="ORF">E7811_01775</name>
</gene>
<dbReference type="InterPro" id="IPR011990">
    <property type="entry name" value="TPR-like_helical_dom_sf"/>
</dbReference>
<keyword evidence="2" id="KW-0812">Transmembrane</keyword>
<dbReference type="NCBIfam" id="TIGR03142">
    <property type="entry name" value="cytochro_ccmI"/>
    <property type="match status" value="1"/>
</dbReference>
<comment type="caution">
    <text evidence="3">The sequence shown here is derived from an EMBL/GenBank/DDBJ whole genome shotgun (WGS) entry which is preliminary data.</text>
</comment>
<evidence type="ECO:0000313" key="3">
    <source>
        <dbReference type="EMBL" id="THD84499.1"/>
    </source>
</evidence>
<dbReference type="GO" id="GO:0017004">
    <property type="term" value="P:cytochrome complex assembly"/>
    <property type="evidence" value="ECO:0007669"/>
    <property type="project" value="UniProtKB-KW"/>
</dbReference>
<sequence length="425" mass="45158">MPGTPLTMFWLVAAALAVAVAGILYMAFRRATLQDDPAAAYDLRVYRDQLAEVDRDLARGVLGAEDAERMRTEISRRVLEADRAVKLGSGAAANASAGGRAVLIGLTALAVLGSFALYARIGAPGYPDMPLKDRLAMADELRSTRPAQDVAEADAAPAIAAMERPTPDAAYLELVDKLRAAVAERPNDIQGQELLARNEAALGNFRAAYEAQRQIIALKDPRSTAEDHAILAELMILAAGGYISPEAEVALTEALRRDPENGTALYYSGLMFAQTGRPDMAFRIWRPLLERSAPDAPWVPPLRAQIENMAALAGIDYVMPPAGAAPGAAVGAMPGPTAEDMEAAAGMSDEDRQAMIRGMVEGLNDRLASEGGTAQEWARLIGALGTLGETDRARAIWTEAQGRFAERPEDLALVRAAAEQAGVAE</sequence>
<evidence type="ECO:0000256" key="1">
    <source>
        <dbReference type="ARBA" id="ARBA00022748"/>
    </source>
</evidence>
<dbReference type="SUPFAM" id="SSF48452">
    <property type="entry name" value="TPR-like"/>
    <property type="match status" value="1"/>
</dbReference>